<evidence type="ECO:0000313" key="1">
    <source>
        <dbReference type="EMBL" id="MUN38193.1"/>
    </source>
</evidence>
<dbReference type="EMBL" id="WOFH01000005">
    <property type="protein sequence ID" value="MUN38193.1"/>
    <property type="molecule type" value="Genomic_DNA"/>
</dbReference>
<dbReference type="RefSeq" id="WP_156217333.1">
    <property type="nucleotide sequence ID" value="NZ_WOFH01000005.1"/>
</dbReference>
<dbReference type="AlphaFoldDB" id="A0A7K1L1L7"/>
<keyword evidence="2" id="KW-1185">Reference proteome</keyword>
<accession>A0A7K1L1L7</accession>
<gene>
    <name evidence="1" type="ORF">GNZ18_16485</name>
</gene>
<comment type="caution">
    <text evidence="1">The sequence shown here is derived from an EMBL/GenBank/DDBJ whole genome shotgun (WGS) entry which is preliminary data.</text>
</comment>
<evidence type="ECO:0000313" key="2">
    <source>
        <dbReference type="Proteomes" id="UP000432015"/>
    </source>
</evidence>
<name>A0A7K1L1L7_9ACTN</name>
<proteinExistence type="predicted"/>
<reference evidence="1 2" key="1">
    <citation type="submission" date="2019-11" db="EMBL/GenBank/DDBJ databases">
        <authorList>
            <person name="Cao P."/>
        </authorList>
    </citation>
    <scope>NUCLEOTIDE SEQUENCE [LARGE SCALE GENOMIC DNA]</scope>
    <source>
        <strain evidence="1 2">NEAU-AAG5</strain>
    </source>
</reference>
<organism evidence="1 2">
    <name type="scientific">Actinomadura litoris</name>
    <dbReference type="NCBI Taxonomy" id="2678616"/>
    <lineage>
        <taxon>Bacteria</taxon>
        <taxon>Bacillati</taxon>
        <taxon>Actinomycetota</taxon>
        <taxon>Actinomycetes</taxon>
        <taxon>Streptosporangiales</taxon>
        <taxon>Thermomonosporaceae</taxon>
        <taxon>Actinomadura</taxon>
    </lineage>
</organism>
<sequence>METRAQQEDRALRQLRDDFTGHRIWRSRRGGGQAGDWVATLHDSAAGVDPTVIRPNAGELRAALVEERKRVPRAAKRVR</sequence>
<dbReference type="Proteomes" id="UP000432015">
    <property type="component" value="Unassembled WGS sequence"/>
</dbReference>
<protein>
    <submittedName>
        <fullName evidence="1">Uncharacterized protein</fullName>
    </submittedName>
</protein>